<comment type="caution">
    <text evidence="1">The sequence shown here is derived from an EMBL/GenBank/DDBJ whole genome shotgun (WGS) entry which is preliminary data.</text>
</comment>
<protein>
    <submittedName>
        <fullName evidence="1">Uncharacterized protein</fullName>
    </submittedName>
</protein>
<dbReference type="SUPFAM" id="SSF52540">
    <property type="entry name" value="P-loop containing nucleoside triphosphate hydrolases"/>
    <property type="match status" value="1"/>
</dbReference>
<dbReference type="AlphaFoldDB" id="A0A2R6C989"/>
<dbReference type="Proteomes" id="UP000242015">
    <property type="component" value="Unassembled WGS sequence"/>
</dbReference>
<evidence type="ECO:0000313" key="1">
    <source>
        <dbReference type="EMBL" id="PSO07461.1"/>
    </source>
</evidence>
<evidence type="ECO:0000313" key="2">
    <source>
        <dbReference type="Proteomes" id="UP000242015"/>
    </source>
</evidence>
<gene>
    <name evidence="1" type="ORF">B9Q04_10780</name>
</gene>
<accession>A0A2R6C989</accession>
<reference evidence="1 2" key="1">
    <citation type="submission" date="2017-04" db="EMBL/GenBank/DDBJ databases">
        <title>Novel microbial lineages endemic to geothermal iron-oxide mats fill important gaps in the evolutionary history of Archaea.</title>
        <authorList>
            <person name="Jay Z.J."/>
            <person name="Beam J.P."/>
            <person name="Dlakic M."/>
            <person name="Rusch D.B."/>
            <person name="Kozubal M.A."/>
            <person name="Inskeep W.P."/>
        </authorList>
    </citation>
    <scope>NUCLEOTIDE SEQUENCE [LARGE SCALE GENOMIC DNA]</scope>
    <source>
        <strain evidence="1">BE_D</strain>
    </source>
</reference>
<dbReference type="EMBL" id="NEXF01000247">
    <property type="protein sequence ID" value="PSO07461.1"/>
    <property type="molecule type" value="Genomic_DNA"/>
</dbReference>
<dbReference type="PANTHER" id="PTHR34301">
    <property type="entry name" value="DNA-BINDING PROTEIN-RELATED"/>
    <property type="match status" value="1"/>
</dbReference>
<dbReference type="InterPro" id="IPR027417">
    <property type="entry name" value="P-loop_NTPase"/>
</dbReference>
<organism evidence="1 2">
    <name type="scientific">Candidatus Marsarchaeota G2 archaeon BE_D</name>
    <dbReference type="NCBI Taxonomy" id="1978158"/>
    <lineage>
        <taxon>Archaea</taxon>
        <taxon>Candidatus Marsarchaeota</taxon>
        <taxon>Candidatus Marsarchaeota group 2</taxon>
    </lineage>
</organism>
<proteinExistence type="predicted"/>
<sequence>MLPGSKVRLLEIFVKRGDAGSPLFGREIVEVATRRLGREEAVDFFEKGFSQLQTNIKREQIESAVDTFDGVIGWLTYFGHEYAVTGWSDVRRILGEAILVAKEEINSFLSSRRSERYT</sequence>
<dbReference type="Gene3D" id="1.10.8.60">
    <property type="match status" value="1"/>
</dbReference>
<dbReference type="PANTHER" id="PTHR34301:SF8">
    <property type="entry name" value="ATPASE DOMAIN-CONTAINING PROTEIN"/>
    <property type="match status" value="1"/>
</dbReference>
<name>A0A2R6C989_9ARCH</name>